<feature type="transmembrane region" description="Helical" evidence="1">
    <location>
        <begin position="240"/>
        <end position="263"/>
    </location>
</feature>
<organism evidence="3 4">
    <name type="scientific">Ancylobacter novellus</name>
    <name type="common">Thiobacillus novellus</name>
    <dbReference type="NCBI Taxonomy" id="921"/>
    <lineage>
        <taxon>Bacteria</taxon>
        <taxon>Pseudomonadati</taxon>
        <taxon>Pseudomonadota</taxon>
        <taxon>Alphaproteobacteria</taxon>
        <taxon>Hyphomicrobiales</taxon>
        <taxon>Xanthobacteraceae</taxon>
        <taxon>Ancylobacter</taxon>
    </lineage>
</organism>
<dbReference type="Pfam" id="PF00563">
    <property type="entry name" value="EAL"/>
    <property type="match status" value="1"/>
</dbReference>
<dbReference type="Gene3D" id="3.20.20.450">
    <property type="entry name" value="EAL domain"/>
    <property type="match status" value="1"/>
</dbReference>
<gene>
    <name evidence="3" type="ORF">DI565_10775</name>
</gene>
<dbReference type="SUPFAM" id="SSF141868">
    <property type="entry name" value="EAL domain-like"/>
    <property type="match status" value="1"/>
</dbReference>
<dbReference type="PANTHER" id="PTHR33121:SF56">
    <property type="entry name" value="SIGNALLING PROTEIN WITH EAL AND C2 DOMAINS"/>
    <property type="match status" value="1"/>
</dbReference>
<dbReference type="PANTHER" id="PTHR33121">
    <property type="entry name" value="CYCLIC DI-GMP PHOSPHODIESTERASE PDEF"/>
    <property type="match status" value="1"/>
</dbReference>
<keyword evidence="1" id="KW-0472">Membrane</keyword>
<feature type="transmembrane region" description="Helical" evidence="1">
    <location>
        <begin position="12"/>
        <end position="32"/>
    </location>
</feature>
<dbReference type="PROSITE" id="PS50883">
    <property type="entry name" value="EAL"/>
    <property type="match status" value="1"/>
</dbReference>
<dbReference type="EMBL" id="QFPN01000005">
    <property type="protein sequence ID" value="PZQ15097.1"/>
    <property type="molecule type" value="Genomic_DNA"/>
</dbReference>
<dbReference type="InterPro" id="IPR001633">
    <property type="entry name" value="EAL_dom"/>
</dbReference>
<evidence type="ECO:0000259" key="2">
    <source>
        <dbReference type="PROSITE" id="PS50883"/>
    </source>
</evidence>
<dbReference type="AlphaFoldDB" id="A0A2W5M5S2"/>
<keyword evidence="1" id="KW-1133">Transmembrane helix</keyword>
<dbReference type="InterPro" id="IPR050706">
    <property type="entry name" value="Cyclic-di-GMP_PDE-like"/>
</dbReference>
<evidence type="ECO:0000313" key="4">
    <source>
        <dbReference type="Proteomes" id="UP000249577"/>
    </source>
</evidence>
<evidence type="ECO:0000313" key="3">
    <source>
        <dbReference type="EMBL" id="PZQ15097.1"/>
    </source>
</evidence>
<sequence length="541" mass="57461">MQDGGHSLRRRLLTVAPIVVAPIVALNALLAFNIGTTAQREISGVAAEILKVAEARLDEAATALITLGLDDDRDCGADGRAALAAAAARVKTAGEVAVVDRSGAAVCSAAGETRVVSRLSAEHATLSPDVMLSLVGVGGTETRQMIRLQWRGPDGTGFRILTPAADIFPYFLKSEFTPAFIAQAVLVDGAMIARKVMDPALGELGAEGLSITASAASQRYPFRIEVATSAMALAEVNEALFLYANIAGVVFAAGAVAVALILVRRSGGPIRELHDGIRRGEFVPYYQPVIDILSGRLAGCEVLVRWVKPDGQVVPPGRFIALAEASGEIFPMTIALMEAARDDLAEIYGARPHLKVGFNLFAGHFDDVGVADDVERIFGSSPIGMNQLMFEVTERQPLQDIARARLVIAKLQALGARVALDDVGTGHGGLSYLLKLGVDVMKMDKMFVDAIGTERYSVAIVDGMVKLAEDMNLDLIAEGVETIEQVEYLRAKGVRLAQGYVFAPPLQAASFKSLVEAMTPVEKRSSRVEGRYVGGLRHVSG</sequence>
<dbReference type="SMART" id="SM00052">
    <property type="entry name" value="EAL"/>
    <property type="match status" value="1"/>
</dbReference>
<dbReference type="GO" id="GO:0071111">
    <property type="term" value="F:cyclic-guanylate-specific phosphodiesterase activity"/>
    <property type="evidence" value="ECO:0007669"/>
    <property type="project" value="InterPro"/>
</dbReference>
<dbReference type="InterPro" id="IPR035919">
    <property type="entry name" value="EAL_sf"/>
</dbReference>
<accession>A0A2W5M5S2</accession>
<feature type="domain" description="EAL" evidence="2">
    <location>
        <begin position="266"/>
        <end position="519"/>
    </location>
</feature>
<comment type="caution">
    <text evidence="3">The sequence shown here is derived from an EMBL/GenBank/DDBJ whole genome shotgun (WGS) entry which is preliminary data.</text>
</comment>
<dbReference type="Proteomes" id="UP000249577">
    <property type="component" value="Unassembled WGS sequence"/>
</dbReference>
<reference evidence="3 4" key="1">
    <citation type="submission" date="2017-08" db="EMBL/GenBank/DDBJ databases">
        <title>Infants hospitalized years apart are colonized by the same room-sourced microbial strains.</title>
        <authorList>
            <person name="Brooks B."/>
            <person name="Olm M.R."/>
            <person name="Firek B.A."/>
            <person name="Baker R."/>
            <person name="Thomas B.C."/>
            <person name="Morowitz M.J."/>
            <person name="Banfield J.F."/>
        </authorList>
    </citation>
    <scope>NUCLEOTIDE SEQUENCE [LARGE SCALE GENOMIC DNA]</scope>
    <source>
        <strain evidence="3">S2_005_003_R2_43</strain>
    </source>
</reference>
<keyword evidence="1" id="KW-0812">Transmembrane</keyword>
<dbReference type="CDD" id="cd01948">
    <property type="entry name" value="EAL"/>
    <property type="match status" value="1"/>
</dbReference>
<proteinExistence type="predicted"/>
<name>A0A2W5M5S2_ANCNO</name>
<protein>
    <submittedName>
        <fullName evidence="3">EAL domain-containing protein</fullName>
    </submittedName>
</protein>
<evidence type="ECO:0000256" key="1">
    <source>
        <dbReference type="SAM" id="Phobius"/>
    </source>
</evidence>